<accession>I3CIA3</accession>
<keyword evidence="2" id="KW-1185">Reference proteome</keyword>
<sequence length="190" mass="21712">MTRQEKRLLTFFLVMLLGYAVPFEIAPRLYAMYQARQVRMESLQTEIDRYQRLDVGTQYWQEQHVKAIQERDKFNAALLQGNNRELVAARMQGVLREIAQRTSLTVRALDLPEFSRTGEWVLVTQGVQFEADSQTLFNFIQAIETAHEYLAVVFVDARVGRGNNLLTGTVKATGFSRIPLTEAEQAAAPK</sequence>
<dbReference type="EMBL" id="JH600070">
    <property type="protein sequence ID" value="EIJ43346.1"/>
    <property type="molecule type" value="Genomic_DNA"/>
</dbReference>
<organism evidence="1 2">
    <name type="scientific">Beggiatoa alba B18LD</name>
    <dbReference type="NCBI Taxonomy" id="395493"/>
    <lineage>
        <taxon>Bacteria</taxon>
        <taxon>Pseudomonadati</taxon>
        <taxon>Pseudomonadota</taxon>
        <taxon>Gammaproteobacteria</taxon>
        <taxon>Thiotrichales</taxon>
        <taxon>Thiotrichaceae</taxon>
        <taxon>Beggiatoa</taxon>
    </lineage>
</organism>
<evidence type="ECO:0000313" key="1">
    <source>
        <dbReference type="EMBL" id="EIJ43346.1"/>
    </source>
</evidence>
<dbReference type="AlphaFoldDB" id="I3CIA3"/>
<name>I3CIA3_9GAMM</name>
<gene>
    <name evidence="1" type="ORF">BegalDRAFT_2502</name>
</gene>
<reference evidence="1 2" key="1">
    <citation type="submission" date="2011-11" db="EMBL/GenBank/DDBJ databases">
        <title>Improved High-Quality Draft sequence of Beggiatoa alba B18lD.</title>
        <authorList>
            <consortium name="US DOE Joint Genome Institute"/>
            <person name="Lucas S."/>
            <person name="Han J."/>
            <person name="Lapidus A."/>
            <person name="Cheng J.-F."/>
            <person name="Goodwin L."/>
            <person name="Pitluck S."/>
            <person name="Peters L."/>
            <person name="Mikhailova N."/>
            <person name="Held B."/>
            <person name="Detter J.C."/>
            <person name="Han C."/>
            <person name="Tapia R."/>
            <person name="Land M."/>
            <person name="Hauser L."/>
            <person name="Kyrpides N."/>
            <person name="Ivanova N."/>
            <person name="Pagani I."/>
            <person name="Samuel K."/>
            <person name="Teske A."/>
            <person name="Mueller J."/>
            <person name="Woyke T."/>
        </authorList>
    </citation>
    <scope>NUCLEOTIDE SEQUENCE [LARGE SCALE GENOMIC DNA]</scope>
    <source>
        <strain evidence="1 2">B18LD</strain>
    </source>
</reference>
<dbReference type="OrthoDB" id="5625171at2"/>
<protein>
    <submittedName>
        <fullName evidence="1">Uncharacterized protein</fullName>
    </submittedName>
</protein>
<dbReference type="Proteomes" id="UP000005744">
    <property type="component" value="Unassembled WGS sequence"/>
</dbReference>
<proteinExistence type="predicted"/>
<dbReference type="HOGENOM" id="CLU_1425472_0_0_6"/>
<evidence type="ECO:0000313" key="2">
    <source>
        <dbReference type="Proteomes" id="UP000005744"/>
    </source>
</evidence>
<dbReference type="STRING" id="395493.BegalDRAFT_2502"/>
<dbReference type="RefSeq" id="WP_002690443.1">
    <property type="nucleotide sequence ID" value="NZ_JH600070.1"/>
</dbReference>